<evidence type="ECO:0000259" key="3">
    <source>
        <dbReference type="PROSITE" id="PS50076"/>
    </source>
</evidence>
<evidence type="ECO:0000256" key="1">
    <source>
        <dbReference type="SAM" id="Coils"/>
    </source>
</evidence>
<dbReference type="PANTHER" id="PTHR24074">
    <property type="entry name" value="CO-CHAPERONE PROTEIN DJLA"/>
    <property type="match status" value="1"/>
</dbReference>
<dbReference type="CDD" id="cd06257">
    <property type="entry name" value="DnaJ"/>
    <property type="match status" value="1"/>
</dbReference>
<gene>
    <name evidence="4" type="ORF">GMARGA_LOCUS9789</name>
</gene>
<feature type="coiled-coil region" evidence="1">
    <location>
        <begin position="71"/>
        <end position="254"/>
    </location>
</feature>
<organism evidence="4 5">
    <name type="scientific">Gigaspora margarita</name>
    <dbReference type="NCBI Taxonomy" id="4874"/>
    <lineage>
        <taxon>Eukaryota</taxon>
        <taxon>Fungi</taxon>
        <taxon>Fungi incertae sedis</taxon>
        <taxon>Mucoromycota</taxon>
        <taxon>Glomeromycotina</taxon>
        <taxon>Glomeromycetes</taxon>
        <taxon>Diversisporales</taxon>
        <taxon>Gigasporaceae</taxon>
        <taxon>Gigaspora</taxon>
    </lineage>
</organism>
<sequence>MTCTHIREAKEKLITLKGRVGNIENSLYTEEPGGPWVKKEDIGVKLDDELTRCLNEIQNKLSECNCYASESSRKNDLVNEHREERKRMEDRIKGTEERYSKIVDKQHALIETERRQNREENALVRKENSQLQRALGLSETQAKQLEIRLSEKSNDLTRKNQELERITRAFQDLLVSNATNATRAEVRLSNNDNRIILMENRLDEKQQQIETLRQSLATLRITYQTETQDKDNKLNQKDKEIKLLKSQAGQSQERFSNQRENLKEESLEEFAIQLGVSLEQINNLRRYYERLVDARKNYNQTNINTHEGNINRIKQELLRREISVANVQKICRKCEKLAEIQVDKNATQEEIKKAYRKLSLKWHPDKNPGNKEAEEKFKEINRAYQTLSDPVAKNLYDVYGEDFDDLGGGGGNSSFEDDEIRRQYDEAEAQKEELKKEMLTVEMQGLSILLIISEFSSYLSVTETDLDSGLEKMIKSIREAGKKDEENSLNSVKLGAIQRIEKLLVENGVKAEDLESSNRNYKEEINKIDSSDADKYIKEVINVEERISENIRLKARKKQKENRNKGQPHSGEENAPDASVSSNLG</sequence>
<dbReference type="InterPro" id="IPR050817">
    <property type="entry name" value="DjlA_DnaK_co-chaperone"/>
</dbReference>
<dbReference type="SUPFAM" id="SSF46565">
    <property type="entry name" value="Chaperone J-domain"/>
    <property type="match status" value="1"/>
</dbReference>
<accession>A0ABN7URF9</accession>
<evidence type="ECO:0000313" key="5">
    <source>
        <dbReference type="Proteomes" id="UP000789901"/>
    </source>
</evidence>
<protein>
    <submittedName>
        <fullName evidence="4">38312_t:CDS:1</fullName>
    </submittedName>
</protein>
<feature type="region of interest" description="Disordered" evidence="2">
    <location>
        <begin position="551"/>
        <end position="585"/>
    </location>
</feature>
<comment type="caution">
    <text evidence="4">The sequence shown here is derived from an EMBL/GenBank/DDBJ whole genome shotgun (WGS) entry which is preliminary data.</text>
</comment>
<keyword evidence="5" id="KW-1185">Reference proteome</keyword>
<evidence type="ECO:0000313" key="4">
    <source>
        <dbReference type="EMBL" id="CAG8659201.1"/>
    </source>
</evidence>
<dbReference type="InterPro" id="IPR018253">
    <property type="entry name" value="DnaJ_domain_CS"/>
</dbReference>
<dbReference type="InterPro" id="IPR036869">
    <property type="entry name" value="J_dom_sf"/>
</dbReference>
<name>A0ABN7URF9_GIGMA</name>
<keyword evidence="1" id="KW-0175">Coiled coil</keyword>
<reference evidence="4 5" key="1">
    <citation type="submission" date="2021-06" db="EMBL/GenBank/DDBJ databases">
        <authorList>
            <person name="Kallberg Y."/>
            <person name="Tangrot J."/>
            <person name="Rosling A."/>
        </authorList>
    </citation>
    <scope>NUCLEOTIDE SEQUENCE [LARGE SCALE GENOMIC DNA]</scope>
    <source>
        <strain evidence="4 5">120-4 pot B 10/14</strain>
    </source>
</reference>
<dbReference type="PRINTS" id="PR00625">
    <property type="entry name" value="JDOMAIN"/>
</dbReference>
<dbReference type="PROSITE" id="PS00636">
    <property type="entry name" value="DNAJ_1"/>
    <property type="match status" value="1"/>
</dbReference>
<dbReference type="SMART" id="SM00271">
    <property type="entry name" value="DnaJ"/>
    <property type="match status" value="1"/>
</dbReference>
<dbReference type="Pfam" id="PF00226">
    <property type="entry name" value="DnaJ"/>
    <property type="match status" value="1"/>
</dbReference>
<dbReference type="InterPro" id="IPR001623">
    <property type="entry name" value="DnaJ_domain"/>
</dbReference>
<dbReference type="Gene3D" id="1.10.287.110">
    <property type="entry name" value="DnaJ domain"/>
    <property type="match status" value="1"/>
</dbReference>
<proteinExistence type="predicted"/>
<dbReference type="PROSITE" id="PS50076">
    <property type="entry name" value="DNAJ_2"/>
    <property type="match status" value="1"/>
</dbReference>
<feature type="coiled-coil region" evidence="1">
    <location>
        <begin position="417"/>
        <end position="444"/>
    </location>
</feature>
<dbReference type="EMBL" id="CAJVQB010005340">
    <property type="protein sequence ID" value="CAG8659201.1"/>
    <property type="molecule type" value="Genomic_DNA"/>
</dbReference>
<dbReference type="Proteomes" id="UP000789901">
    <property type="component" value="Unassembled WGS sequence"/>
</dbReference>
<evidence type="ECO:0000256" key="2">
    <source>
        <dbReference type="SAM" id="MobiDB-lite"/>
    </source>
</evidence>
<feature type="domain" description="J" evidence="3">
    <location>
        <begin position="335"/>
        <end position="400"/>
    </location>
</feature>